<dbReference type="NCBIfam" id="NF004128">
    <property type="entry name" value="PRK05618.1-2"/>
    <property type="match status" value="1"/>
</dbReference>
<keyword evidence="3 5" id="KW-0689">Ribosomal protein</keyword>
<dbReference type="Proteomes" id="UP000319897">
    <property type="component" value="Unassembled WGS sequence"/>
</dbReference>
<dbReference type="InterPro" id="IPR011035">
    <property type="entry name" value="Ribosomal_bL25/Gln-tRNA_synth"/>
</dbReference>
<name>A0A501XE47_9SPHN</name>
<dbReference type="InterPro" id="IPR037121">
    <property type="entry name" value="Ribosomal_bL25_C"/>
</dbReference>
<keyword evidence="4 5" id="KW-0687">Ribonucleoprotein</keyword>
<dbReference type="NCBIfam" id="TIGR00731">
    <property type="entry name" value="bL25_bact_ctc"/>
    <property type="match status" value="1"/>
</dbReference>
<dbReference type="Gene3D" id="2.170.120.20">
    <property type="entry name" value="Ribosomal protein L25, beta domain"/>
    <property type="match status" value="1"/>
</dbReference>
<dbReference type="CDD" id="cd00495">
    <property type="entry name" value="Ribosomal_L25_TL5_CTC"/>
    <property type="match status" value="1"/>
</dbReference>
<dbReference type="GO" id="GO:0008097">
    <property type="term" value="F:5S rRNA binding"/>
    <property type="evidence" value="ECO:0007669"/>
    <property type="project" value="InterPro"/>
</dbReference>
<dbReference type="Gene3D" id="2.40.240.10">
    <property type="entry name" value="Ribosomal Protein L25, Chain P"/>
    <property type="match status" value="1"/>
</dbReference>
<dbReference type="RefSeq" id="WP_140929628.1">
    <property type="nucleotide sequence ID" value="NZ_VFSU01000034.1"/>
</dbReference>
<dbReference type="GO" id="GO:0006412">
    <property type="term" value="P:translation"/>
    <property type="evidence" value="ECO:0007669"/>
    <property type="project" value="UniProtKB-UniRule"/>
</dbReference>
<keyword evidence="1 5" id="KW-0699">rRNA-binding</keyword>
<comment type="function">
    <text evidence="5">This is one of the proteins that binds to the 5S RNA in the ribosome where it forms part of the central protuberance.</text>
</comment>
<dbReference type="Pfam" id="PF14693">
    <property type="entry name" value="Ribosomal_TL5_C"/>
    <property type="match status" value="1"/>
</dbReference>
<accession>A0A501XE47</accession>
<protein>
    <recommendedName>
        <fullName evidence="5">Large ribosomal subunit protein bL25</fullName>
    </recommendedName>
    <alternativeName>
        <fullName evidence="5">General stress protein CTC</fullName>
    </alternativeName>
</protein>
<evidence type="ECO:0000259" key="7">
    <source>
        <dbReference type="Pfam" id="PF14693"/>
    </source>
</evidence>
<evidence type="ECO:0000256" key="3">
    <source>
        <dbReference type="ARBA" id="ARBA00022980"/>
    </source>
</evidence>
<dbReference type="GO" id="GO:0003735">
    <property type="term" value="F:structural constituent of ribosome"/>
    <property type="evidence" value="ECO:0007669"/>
    <property type="project" value="InterPro"/>
</dbReference>
<dbReference type="PANTHER" id="PTHR33284:SF1">
    <property type="entry name" value="RIBOSOMAL PROTEIN L25_GLN-TRNA SYNTHETASE, ANTI-CODON-BINDING DOMAIN-CONTAINING PROTEIN"/>
    <property type="match status" value="1"/>
</dbReference>
<evidence type="ECO:0000313" key="8">
    <source>
        <dbReference type="EMBL" id="TPE58776.1"/>
    </source>
</evidence>
<feature type="domain" description="Large ribosomal subunit protein bL25 beta" evidence="7">
    <location>
        <begin position="103"/>
        <end position="186"/>
    </location>
</feature>
<evidence type="ECO:0000259" key="6">
    <source>
        <dbReference type="Pfam" id="PF01386"/>
    </source>
</evidence>
<dbReference type="InterPro" id="IPR029751">
    <property type="entry name" value="Ribosomal_L25_dom"/>
</dbReference>
<proteinExistence type="inferred from homology"/>
<dbReference type="InterPro" id="IPR020056">
    <property type="entry name" value="Rbsml_bL25/Gln-tRNA_synth_N"/>
</dbReference>
<keyword evidence="9" id="KW-1185">Reference proteome</keyword>
<feature type="domain" description="Large ribosomal subunit protein bL25 L25" evidence="6">
    <location>
        <begin position="7"/>
        <end position="94"/>
    </location>
</feature>
<dbReference type="InterPro" id="IPR001021">
    <property type="entry name" value="Ribosomal_bL25_long"/>
</dbReference>
<gene>
    <name evidence="5" type="primary">rplY</name>
    <name evidence="5" type="synonym">ctc</name>
    <name evidence="8" type="ORF">FJQ54_17190</name>
</gene>
<dbReference type="OrthoDB" id="9806411at2"/>
<dbReference type="InterPro" id="IPR020055">
    <property type="entry name" value="Ribosomal_bL25_short"/>
</dbReference>
<evidence type="ECO:0000256" key="4">
    <source>
        <dbReference type="ARBA" id="ARBA00023274"/>
    </source>
</evidence>
<dbReference type="AlphaFoldDB" id="A0A501XE47"/>
<comment type="caution">
    <text evidence="8">The sequence shown here is derived from an EMBL/GenBank/DDBJ whole genome shotgun (WGS) entry which is preliminary data.</text>
</comment>
<dbReference type="EMBL" id="VFSU01000034">
    <property type="protein sequence ID" value="TPE58776.1"/>
    <property type="molecule type" value="Genomic_DNA"/>
</dbReference>
<sequence>MSDVLTLTAEARDRAGKGASRAVRREGRVPAVIYGNKEAALSIHVEEKRLVKLLQTGHFMNSVVEIEIDGKSHHTLPRDVQFHPVNDRPIHVDFLRVTDETLITVNVPVRFENEAASPGLKRGGVLNVVRHEVELKCPAGAVPHDIEVDVTGFEVGDSIHISVVKLPKGVSTVIERDFTIATIVAPSGLKSQEGEGEAAA</sequence>
<dbReference type="PANTHER" id="PTHR33284">
    <property type="entry name" value="RIBOSOMAL PROTEIN L25/GLN-TRNA SYNTHETASE, ANTI-CODON-BINDING DOMAIN-CONTAINING PROTEIN"/>
    <property type="match status" value="1"/>
</dbReference>
<evidence type="ECO:0000313" key="9">
    <source>
        <dbReference type="Proteomes" id="UP000319897"/>
    </source>
</evidence>
<dbReference type="InterPro" id="IPR020057">
    <property type="entry name" value="Ribosomal_bL25_b-dom"/>
</dbReference>
<dbReference type="GO" id="GO:0022625">
    <property type="term" value="C:cytosolic large ribosomal subunit"/>
    <property type="evidence" value="ECO:0007669"/>
    <property type="project" value="TreeGrafter"/>
</dbReference>
<evidence type="ECO:0000256" key="5">
    <source>
        <dbReference type="HAMAP-Rule" id="MF_01334"/>
    </source>
</evidence>
<dbReference type="SUPFAM" id="SSF50715">
    <property type="entry name" value="Ribosomal protein L25-like"/>
    <property type="match status" value="1"/>
</dbReference>
<dbReference type="NCBIfam" id="NF004612">
    <property type="entry name" value="PRK05943.1"/>
    <property type="match status" value="1"/>
</dbReference>
<dbReference type="Pfam" id="PF01386">
    <property type="entry name" value="Ribosomal_L25p"/>
    <property type="match status" value="1"/>
</dbReference>
<dbReference type="InterPro" id="IPR020930">
    <property type="entry name" value="Ribosomal_uL5_bac-type"/>
</dbReference>
<comment type="subunit">
    <text evidence="5">Part of the 50S ribosomal subunit; part of the 5S rRNA/L5/L18/L25 subcomplex. Contacts the 5S rRNA. Binds to the 5S rRNA independently of L5 and L18.</text>
</comment>
<reference evidence="8 9" key="1">
    <citation type="submission" date="2019-06" db="EMBL/GenBank/DDBJ databases">
        <authorList>
            <person name="Lee I."/>
            <person name="Jang G.I."/>
            <person name="Hwang C.Y."/>
        </authorList>
    </citation>
    <scope>NUCLEOTIDE SEQUENCE [LARGE SCALE GENOMIC DNA]</scope>
    <source>
        <strain evidence="8 9">PAMC 28131</strain>
    </source>
</reference>
<keyword evidence="2 5" id="KW-0694">RNA-binding</keyword>
<comment type="similarity">
    <text evidence="5">Belongs to the bacterial ribosomal protein bL25 family. CTC subfamily.</text>
</comment>
<dbReference type="HAMAP" id="MF_01334">
    <property type="entry name" value="Ribosomal_bL25_CTC"/>
    <property type="match status" value="1"/>
</dbReference>
<dbReference type="HAMAP" id="MF_01336">
    <property type="entry name" value="Ribosomal_bL25"/>
    <property type="match status" value="1"/>
</dbReference>
<evidence type="ECO:0000256" key="2">
    <source>
        <dbReference type="ARBA" id="ARBA00022884"/>
    </source>
</evidence>
<evidence type="ECO:0000256" key="1">
    <source>
        <dbReference type="ARBA" id="ARBA00022730"/>
    </source>
</evidence>
<organism evidence="8 9">
    <name type="scientific">Sandaracinobacter neustonicus</name>
    <dbReference type="NCBI Taxonomy" id="1715348"/>
    <lineage>
        <taxon>Bacteria</taxon>
        <taxon>Pseudomonadati</taxon>
        <taxon>Pseudomonadota</taxon>
        <taxon>Alphaproteobacteria</taxon>
        <taxon>Sphingomonadales</taxon>
        <taxon>Sphingosinicellaceae</taxon>
        <taxon>Sandaracinobacter</taxon>
    </lineage>
</organism>